<feature type="binding site" evidence="8">
    <location>
        <begin position="324"/>
        <end position="327"/>
    </location>
    <ligand>
        <name>NAD(+)</name>
        <dbReference type="ChEBI" id="CHEBI:57540"/>
    </ligand>
</feature>
<feature type="binding site" evidence="8">
    <location>
        <position position="246"/>
    </location>
    <ligand>
        <name>NAD(+)</name>
        <dbReference type="ChEBI" id="CHEBI:57540"/>
    </ligand>
</feature>
<keyword evidence="4 5" id="KW-0520">NAD</keyword>
<sequence>MGHVLLPLRHINSEGLAGDSRAARQECAMKIGLPKEIKVKENRVALTPGGVGTLVRRGHSVVVEEGAGLGSGISDHEYVAAGAVMGTAADAWAAEMVMKVKEPIESEYGYLRDDLLLFTYLHLAADRPLTEALLAAGTTAVAYETVQLEDGSLPLLMPMSEVAGRLSVQAGAYHLQKPVGGRGVLLGGVPGVQAGHVVIIGGGVVGTNAAKMAMGLGAKVTVLDVSHRRLTYLDDVFFGKLTTMMSSEANIRALLPEADLLIGAVLIPGAKAPHLVTRDMLPLMQEGSVIVDVAVDQGGCVETIHATTHDDPTYVVDGVIHYGVANMPGAVPRTSTFALTNQTLPYALMLADHGTAALHRNRALMLGLNTHGGKLTYQGVADAFELPAVEAAAVLA</sequence>
<feature type="binding site" evidence="9">
    <location>
        <position position="353"/>
    </location>
    <ligand>
        <name>Mg(2+)</name>
        <dbReference type="ChEBI" id="CHEBI:18420"/>
    </ligand>
</feature>
<evidence type="ECO:0000259" key="11">
    <source>
        <dbReference type="SMART" id="SM01003"/>
    </source>
</evidence>
<evidence type="ECO:0000256" key="8">
    <source>
        <dbReference type="PIRSR" id="PIRSR000183-3"/>
    </source>
</evidence>
<feature type="binding site" evidence="8">
    <location>
        <position position="160"/>
    </location>
    <ligand>
        <name>NAD(+)</name>
        <dbReference type="ChEBI" id="CHEBI:57540"/>
    </ligand>
</feature>
<keyword evidence="8" id="KW-0547">Nucleotide-binding</keyword>
<dbReference type="NCBIfam" id="TIGR00518">
    <property type="entry name" value="alaDH"/>
    <property type="match status" value="1"/>
</dbReference>
<dbReference type="InterPro" id="IPR036291">
    <property type="entry name" value="NAD(P)-bd_dom_sf"/>
</dbReference>
<dbReference type="SMART" id="SM01003">
    <property type="entry name" value="AlaDh_PNT_N"/>
    <property type="match status" value="1"/>
</dbReference>
<dbReference type="SUPFAM" id="SSF51735">
    <property type="entry name" value="NAD(P)-binding Rossmann-fold domains"/>
    <property type="match status" value="1"/>
</dbReference>
<feature type="binding site" evidence="7">
    <location>
        <position position="43"/>
    </location>
    <ligand>
        <name>substrate</name>
    </ligand>
</feature>
<feature type="binding site" evidence="8">
    <location>
        <begin position="265"/>
        <end position="266"/>
    </location>
    <ligand>
        <name>NAD(+)</name>
        <dbReference type="ChEBI" id="CHEBI:57540"/>
    </ligand>
</feature>
<protein>
    <recommendedName>
        <fullName evidence="2 5">Alanine dehydrogenase</fullName>
        <ecNumber evidence="2 5">1.4.1.1</ecNumber>
    </recommendedName>
</protein>
<dbReference type="Pfam" id="PF01262">
    <property type="entry name" value="AlaDh_PNT_C"/>
    <property type="match status" value="1"/>
</dbReference>
<dbReference type="InterPro" id="IPR008143">
    <property type="entry name" value="Ala_DH/PNT_CS2"/>
</dbReference>
<evidence type="ECO:0000256" key="9">
    <source>
        <dbReference type="PIRSR" id="PIRSR000183-4"/>
    </source>
</evidence>
<dbReference type="SMART" id="SM01002">
    <property type="entry name" value="AlaDh_PNT_C"/>
    <property type="match status" value="1"/>
</dbReference>
<evidence type="ECO:0000256" key="6">
    <source>
        <dbReference type="PIRSR" id="PIRSR000183-1"/>
    </source>
</evidence>
<evidence type="ECO:0000313" key="12">
    <source>
        <dbReference type="EMBL" id="GBF06454.1"/>
    </source>
</evidence>
<dbReference type="PIRSF" id="PIRSF000183">
    <property type="entry name" value="Alanine_dh"/>
    <property type="match status" value="1"/>
</dbReference>
<dbReference type="GO" id="GO:0000286">
    <property type="term" value="F:alanine dehydrogenase activity"/>
    <property type="evidence" value="ECO:0007669"/>
    <property type="project" value="UniProtKB-UniRule"/>
</dbReference>
<evidence type="ECO:0000256" key="2">
    <source>
        <dbReference type="ARBA" id="ARBA00012897"/>
    </source>
</evidence>
<dbReference type="PROSITE" id="PS00837">
    <property type="entry name" value="ALADH_PNT_2"/>
    <property type="match status" value="1"/>
</dbReference>
<dbReference type="SUPFAM" id="SSF52283">
    <property type="entry name" value="Formate/glycerate dehydrogenase catalytic domain-like"/>
    <property type="match status" value="1"/>
</dbReference>
<dbReference type="EMBL" id="BFAG01000009">
    <property type="protein sequence ID" value="GBF06454.1"/>
    <property type="molecule type" value="Genomic_DNA"/>
</dbReference>
<evidence type="ECO:0000256" key="3">
    <source>
        <dbReference type="ARBA" id="ARBA00023002"/>
    </source>
</evidence>
<reference evidence="13" key="1">
    <citation type="submission" date="2018-01" db="EMBL/GenBank/DDBJ databases">
        <title>Draft Genome Sequence of the Radioresistant Bacterium Deinococcus aerius TR0125, Isolated from the Higher Atmosphere above Japan.</title>
        <authorList>
            <person name="Satoh K."/>
            <person name="Arai H."/>
            <person name="Sanzen T."/>
            <person name="Kawaguchi Y."/>
            <person name="Hayashi H."/>
            <person name="Yokobori S."/>
            <person name="Yamagishi A."/>
            <person name="Oono Y."/>
            <person name="Narumi I."/>
        </authorList>
    </citation>
    <scope>NUCLEOTIDE SEQUENCE [LARGE SCALE GENOMIC DNA]</scope>
    <source>
        <strain evidence="13">TR0125</strain>
    </source>
</reference>
<organism evidence="12 13">
    <name type="scientific">Deinococcus aerius</name>
    <dbReference type="NCBI Taxonomy" id="200253"/>
    <lineage>
        <taxon>Bacteria</taxon>
        <taxon>Thermotogati</taxon>
        <taxon>Deinococcota</taxon>
        <taxon>Deinococci</taxon>
        <taxon>Deinococcales</taxon>
        <taxon>Deinococcaceae</taxon>
        <taxon>Deinococcus</taxon>
    </lineage>
</organism>
<dbReference type="PANTHER" id="PTHR42795:SF1">
    <property type="entry name" value="ALANINE DEHYDROGENASE"/>
    <property type="match status" value="1"/>
</dbReference>
<evidence type="ECO:0000256" key="7">
    <source>
        <dbReference type="PIRSR" id="PIRSR000183-2"/>
    </source>
</evidence>
<evidence type="ECO:0000313" key="13">
    <source>
        <dbReference type="Proteomes" id="UP000236569"/>
    </source>
</evidence>
<keyword evidence="13" id="KW-1185">Reference proteome</keyword>
<comment type="caution">
    <text evidence="12">The sequence shown here is derived from an EMBL/GenBank/DDBJ whole genome shotgun (WGS) entry which is preliminary data.</text>
</comment>
<gene>
    <name evidence="12" type="ORF">DAERI_090040</name>
</gene>
<evidence type="ECO:0000259" key="10">
    <source>
        <dbReference type="SMART" id="SM01002"/>
    </source>
</evidence>
<feature type="binding site" evidence="8">
    <location>
        <position position="224"/>
    </location>
    <ligand>
        <name>NAD(+)</name>
        <dbReference type="ChEBI" id="CHEBI:57540"/>
    </ligand>
</feature>
<proteinExistence type="inferred from homology"/>
<feature type="active site" description="Proton donor/acceptor" evidence="6">
    <location>
        <position position="296"/>
    </location>
</feature>
<dbReference type="CDD" id="cd05305">
    <property type="entry name" value="L-AlaDH"/>
    <property type="match status" value="1"/>
</dbReference>
<evidence type="ECO:0000256" key="4">
    <source>
        <dbReference type="ARBA" id="ARBA00023027"/>
    </source>
</evidence>
<feature type="binding site" evidence="8">
    <location>
        <position position="229"/>
    </location>
    <ligand>
        <name>NAD(+)</name>
        <dbReference type="ChEBI" id="CHEBI:57540"/>
    </ligand>
</feature>
<name>A0A2I9CWQ1_9DEIO</name>
<dbReference type="Proteomes" id="UP000236569">
    <property type="component" value="Unassembled WGS sequence"/>
</dbReference>
<dbReference type="InterPro" id="IPR007698">
    <property type="entry name" value="AlaDH/PNT_NAD(H)-bd"/>
</dbReference>
<dbReference type="EC" id="1.4.1.1" evidence="2 5"/>
<feature type="binding site" evidence="7">
    <location>
        <position position="101"/>
    </location>
    <ligand>
        <name>substrate</name>
    </ligand>
</feature>
<accession>A0A2I9CWQ1</accession>
<feature type="active site" description="Proton donor/acceptor" evidence="6">
    <location>
        <position position="122"/>
    </location>
</feature>
<dbReference type="PANTHER" id="PTHR42795">
    <property type="entry name" value="ALANINE DEHYDROGENASE"/>
    <property type="match status" value="1"/>
</dbReference>
<dbReference type="GO" id="GO:0000166">
    <property type="term" value="F:nucleotide binding"/>
    <property type="evidence" value="ECO:0007669"/>
    <property type="project" value="UniProtKB-KW"/>
</dbReference>
<keyword evidence="3 5" id="KW-0560">Oxidoreductase</keyword>
<dbReference type="InterPro" id="IPR007886">
    <property type="entry name" value="AlaDH/PNT_N"/>
</dbReference>
<feature type="domain" description="Alanine dehydrogenase/pyridine nucleotide transhydrogenase NAD(H)-binding" evidence="10">
    <location>
        <begin position="175"/>
        <end position="323"/>
    </location>
</feature>
<dbReference type="FunFam" id="3.40.50.720:FF:000049">
    <property type="entry name" value="Alanine dehydrogenase"/>
    <property type="match status" value="1"/>
</dbReference>
<evidence type="ECO:0000256" key="5">
    <source>
        <dbReference type="PIRNR" id="PIRNR000183"/>
    </source>
</evidence>
<dbReference type="Gene3D" id="3.40.50.720">
    <property type="entry name" value="NAD(P)-binding Rossmann-like Domain"/>
    <property type="match status" value="2"/>
</dbReference>
<feature type="binding site" evidence="8">
    <location>
        <begin position="293"/>
        <end position="296"/>
    </location>
    <ligand>
        <name>NAD(+)</name>
        <dbReference type="ChEBI" id="CHEBI:57540"/>
    </ligand>
</feature>
<feature type="domain" description="Alanine dehydrogenase/pyridine nucleotide transhydrogenase N-terminal" evidence="11">
    <location>
        <begin position="32"/>
        <end position="163"/>
    </location>
</feature>
<comment type="similarity">
    <text evidence="1 5">Belongs to the AlaDH/PNT family.</text>
</comment>
<dbReference type="InterPro" id="IPR008141">
    <property type="entry name" value="Ala_DH"/>
</dbReference>
<dbReference type="GO" id="GO:0005886">
    <property type="term" value="C:plasma membrane"/>
    <property type="evidence" value="ECO:0007669"/>
    <property type="project" value="TreeGrafter"/>
</dbReference>
<dbReference type="GO" id="GO:0042853">
    <property type="term" value="P:L-alanine catabolic process"/>
    <property type="evidence" value="ECO:0007669"/>
    <property type="project" value="InterPro"/>
</dbReference>
<dbReference type="Pfam" id="PF05222">
    <property type="entry name" value="AlaDh_PNT_N"/>
    <property type="match status" value="1"/>
</dbReference>
<comment type="catalytic activity">
    <reaction evidence="5">
        <text>L-alanine + NAD(+) + H2O = pyruvate + NH4(+) + NADH + H(+)</text>
        <dbReference type="Rhea" id="RHEA:18405"/>
        <dbReference type="ChEBI" id="CHEBI:15361"/>
        <dbReference type="ChEBI" id="CHEBI:15377"/>
        <dbReference type="ChEBI" id="CHEBI:15378"/>
        <dbReference type="ChEBI" id="CHEBI:28938"/>
        <dbReference type="ChEBI" id="CHEBI:57540"/>
        <dbReference type="ChEBI" id="CHEBI:57945"/>
        <dbReference type="ChEBI" id="CHEBI:57972"/>
        <dbReference type="EC" id="1.4.1.1"/>
    </reaction>
</comment>
<evidence type="ECO:0000256" key="1">
    <source>
        <dbReference type="ARBA" id="ARBA00005689"/>
    </source>
</evidence>
<dbReference type="AlphaFoldDB" id="A0A2I9CWQ1"/>